<dbReference type="OrthoDB" id="467062at2"/>
<comment type="caution">
    <text evidence="2">The sequence shown here is derived from an EMBL/GenBank/DDBJ whole genome shotgun (WGS) entry which is preliminary data.</text>
</comment>
<dbReference type="RefSeq" id="WP_126953741.1">
    <property type="nucleotide sequence ID" value="NZ_RZGR01000004.1"/>
</dbReference>
<evidence type="ECO:0000313" key="2">
    <source>
        <dbReference type="EMBL" id="RUQ90413.1"/>
    </source>
</evidence>
<dbReference type="AlphaFoldDB" id="A0A3S0VBJ4"/>
<dbReference type="InterPro" id="IPR015102">
    <property type="entry name" value="Tscrpt_reg_HTH_FeoC"/>
</dbReference>
<reference evidence="2 3" key="1">
    <citation type="submission" date="2018-12" db="EMBL/GenBank/DDBJ databases">
        <title>Legionella sp,whole genome shotgun sequence.</title>
        <authorList>
            <person name="Wu H."/>
        </authorList>
    </citation>
    <scope>NUCLEOTIDE SEQUENCE [LARGE SCALE GENOMIC DNA]</scope>
    <source>
        <strain evidence="3">km714</strain>
    </source>
</reference>
<protein>
    <recommendedName>
        <fullName evidence="1">Transcriptional regulator HTH-type FeoC domain-containing protein</fullName>
    </recommendedName>
</protein>
<gene>
    <name evidence="2" type="ORF">EKM59_02060</name>
</gene>
<sequence length="72" mass="8481">MLLQIREFIRRERVVSMQQLVREFGMDEQALQPLLTLWKNKGVIKECEDKAGCQSSCLRCMKKPPAFYQYLG</sequence>
<proteinExistence type="predicted"/>
<name>A0A3S0VBJ4_9GAMM</name>
<evidence type="ECO:0000259" key="1">
    <source>
        <dbReference type="Pfam" id="PF09012"/>
    </source>
</evidence>
<dbReference type="Proteomes" id="UP000288012">
    <property type="component" value="Unassembled WGS sequence"/>
</dbReference>
<keyword evidence="3" id="KW-1185">Reference proteome</keyword>
<evidence type="ECO:0000313" key="3">
    <source>
        <dbReference type="Proteomes" id="UP000288012"/>
    </source>
</evidence>
<dbReference type="Gene3D" id="1.10.10.10">
    <property type="entry name" value="Winged helix-like DNA-binding domain superfamily/Winged helix DNA-binding domain"/>
    <property type="match status" value="1"/>
</dbReference>
<dbReference type="SUPFAM" id="SSF46785">
    <property type="entry name" value="Winged helix' DNA-binding domain"/>
    <property type="match status" value="1"/>
</dbReference>
<dbReference type="EMBL" id="RZGR01000004">
    <property type="protein sequence ID" value="RUQ90413.1"/>
    <property type="molecule type" value="Genomic_DNA"/>
</dbReference>
<dbReference type="InterPro" id="IPR036390">
    <property type="entry name" value="WH_DNA-bd_sf"/>
</dbReference>
<dbReference type="InterPro" id="IPR036388">
    <property type="entry name" value="WH-like_DNA-bd_sf"/>
</dbReference>
<dbReference type="Pfam" id="PF09012">
    <property type="entry name" value="FeoC"/>
    <property type="match status" value="1"/>
</dbReference>
<accession>A0A3S0VBJ4</accession>
<organism evidence="2 3">
    <name type="scientific">Legionella septentrionalis</name>
    <dbReference type="NCBI Taxonomy" id="2498109"/>
    <lineage>
        <taxon>Bacteria</taxon>
        <taxon>Pseudomonadati</taxon>
        <taxon>Pseudomonadota</taxon>
        <taxon>Gammaproteobacteria</taxon>
        <taxon>Legionellales</taxon>
        <taxon>Legionellaceae</taxon>
        <taxon>Legionella</taxon>
    </lineage>
</organism>
<feature type="domain" description="Transcriptional regulator HTH-type FeoC" evidence="1">
    <location>
        <begin position="1"/>
        <end position="68"/>
    </location>
</feature>